<evidence type="ECO:0000313" key="2">
    <source>
        <dbReference type="Proteomes" id="UP000077266"/>
    </source>
</evidence>
<dbReference type="AlphaFoldDB" id="A0A165D8I4"/>
<protein>
    <submittedName>
        <fullName evidence="1">Uncharacterized protein</fullName>
    </submittedName>
</protein>
<gene>
    <name evidence="1" type="ORF">EXIGLDRAFT_776982</name>
</gene>
<name>A0A165D8I4_EXIGL</name>
<organism evidence="1 2">
    <name type="scientific">Exidia glandulosa HHB12029</name>
    <dbReference type="NCBI Taxonomy" id="1314781"/>
    <lineage>
        <taxon>Eukaryota</taxon>
        <taxon>Fungi</taxon>
        <taxon>Dikarya</taxon>
        <taxon>Basidiomycota</taxon>
        <taxon>Agaricomycotina</taxon>
        <taxon>Agaricomycetes</taxon>
        <taxon>Auriculariales</taxon>
        <taxon>Exidiaceae</taxon>
        <taxon>Exidia</taxon>
    </lineage>
</organism>
<dbReference type="InParanoid" id="A0A165D8I4"/>
<evidence type="ECO:0000313" key="1">
    <source>
        <dbReference type="EMBL" id="KZV83994.1"/>
    </source>
</evidence>
<keyword evidence="2" id="KW-1185">Reference proteome</keyword>
<sequence length="234" mass="25393">MFALQSYIWAAEVAMLARRLEIVLVHTEGTIASRYAAHVTSVWSVGVMAKIAAVLLYLTGDSVICVRWCISAFQSSFLPRIAVADYVAAAITDVDSGTHLCVTIRNRPTIVHRLMDNVDCFSLGLVALVILNFRVCPRLEDSTHLLPAPGHVLGGIKVQALYHGCHFSPHPSMPLASLGDTLQQCSVTGLAGLGEEILVVLVGETREFQVDMLTGVAHFVDIANFIPETNIRRG</sequence>
<dbReference type="Proteomes" id="UP000077266">
    <property type="component" value="Unassembled WGS sequence"/>
</dbReference>
<dbReference type="EMBL" id="KV426245">
    <property type="protein sequence ID" value="KZV83994.1"/>
    <property type="molecule type" value="Genomic_DNA"/>
</dbReference>
<accession>A0A165D8I4</accession>
<reference evidence="1 2" key="1">
    <citation type="journal article" date="2016" name="Mol. Biol. Evol.">
        <title>Comparative Genomics of Early-Diverging Mushroom-Forming Fungi Provides Insights into the Origins of Lignocellulose Decay Capabilities.</title>
        <authorList>
            <person name="Nagy L.G."/>
            <person name="Riley R."/>
            <person name="Tritt A."/>
            <person name="Adam C."/>
            <person name="Daum C."/>
            <person name="Floudas D."/>
            <person name="Sun H."/>
            <person name="Yadav J.S."/>
            <person name="Pangilinan J."/>
            <person name="Larsson K.H."/>
            <person name="Matsuura K."/>
            <person name="Barry K."/>
            <person name="Labutti K."/>
            <person name="Kuo R."/>
            <person name="Ohm R.A."/>
            <person name="Bhattacharya S.S."/>
            <person name="Shirouzu T."/>
            <person name="Yoshinaga Y."/>
            <person name="Martin F.M."/>
            <person name="Grigoriev I.V."/>
            <person name="Hibbett D.S."/>
        </authorList>
    </citation>
    <scope>NUCLEOTIDE SEQUENCE [LARGE SCALE GENOMIC DNA]</scope>
    <source>
        <strain evidence="1 2">HHB12029</strain>
    </source>
</reference>
<proteinExistence type="predicted"/>